<evidence type="ECO:0000313" key="4">
    <source>
        <dbReference type="Proteomes" id="UP000218334"/>
    </source>
</evidence>
<keyword evidence="2" id="KW-0472">Membrane</keyword>
<proteinExistence type="predicted"/>
<dbReference type="Proteomes" id="UP000218334">
    <property type="component" value="Unassembled WGS sequence"/>
</dbReference>
<evidence type="ECO:0000256" key="1">
    <source>
        <dbReference type="SAM" id="MobiDB-lite"/>
    </source>
</evidence>
<gene>
    <name evidence="3" type="ORF">ARMSODRAFT_979176</name>
</gene>
<sequence>MGQRRDIKLPGPKETRRKFVSPTLGNSLVGTITSKAERIRSLGHQRWNSSPQLLELPKTESRELSAIISLKKTTKSVTNYRVAAVLRDLRRLPPQYFPKKDNFVHQNNGMVWLDMYQVTVTVWVVLIVQIVLVPELSTRRRKCRYNKDCCKDDVKGESHITGPRAWRTLENRDEDTTKGRYPFRATTTKSNRKQCHQSKISDHFSSATSVKSLRTNLGRVSCPEKRGSKDPGWLPWHGRPAGKCRGPEAEHSSRGRPGSFRKRVAILRGVNDFDSPPTIFDKRSIYECNAWNFYAF</sequence>
<evidence type="ECO:0000313" key="3">
    <source>
        <dbReference type="EMBL" id="PBK64346.1"/>
    </source>
</evidence>
<keyword evidence="4" id="KW-1185">Reference proteome</keyword>
<reference evidence="4" key="1">
    <citation type="journal article" date="2017" name="Nat. Ecol. Evol.">
        <title>Genome expansion and lineage-specific genetic innovations in the forest pathogenic fungi Armillaria.</title>
        <authorList>
            <person name="Sipos G."/>
            <person name="Prasanna A.N."/>
            <person name="Walter M.C."/>
            <person name="O'Connor E."/>
            <person name="Balint B."/>
            <person name="Krizsan K."/>
            <person name="Kiss B."/>
            <person name="Hess J."/>
            <person name="Varga T."/>
            <person name="Slot J."/>
            <person name="Riley R."/>
            <person name="Boka B."/>
            <person name="Rigling D."/>
            <person name="Barry K."/>
            <person name="Lee J."/>
            <person name="Mihaltcheva S."/>
            <person name="LaButti K."/>
            <person name="Lipzen A."/>
            <person name="Waldron R."/>
            <person name="Moloney N.M."/>
            <person name="Sperisen C."/>
            <person name="Kredics L."/>
            <person name="Vagvoelgyi C."/>
            <person name="Patrignani A."/>
            <person name="Fitzpatrick D."/>
            <person name="Nagy I."/>
            <person name="Doyle S."/>
            <person name="Anderson J.B."/>
            <person name="Grigoriev I.V."/>
            <person name="Gueldener U."/>
            <person name="Muensterkoetter M."/>
            <person name="Nagy L.G."/>
        </authorList>
    </citation>
    <scope>NUCLEOTIDE SEQUENCE [LARGE SCALE GENOMIC DNA]</scope>
    <source>
        <strain evidence="4">28-4</strain>
    </source>
</reference>
<evidence type="ECO:0000256" key="2">
    <source>
        <dbReference type="SAM" id="Phobius"/>
    </source>
</evidence>
<accession>A0A2H3BMR2</accession>
<dbReference type="AlphaFoldDB" id="A0A2H3BMR2"/>
<keyword evidence="2" id="KW-0812">Transmembrane</keyword>
<organism evidence="3 4">
    <name type="scientific">Armillaria solidipes</name>
    <dbReference type="NCBI Taxonomy" id="1076256"/>
    <lineage>
        <taxon>Eukaryota</taxon>
        <taxon>Fungi</taxon>
        <taxon>Dikarya</taxon>
        <taxon>Basidiomycota</taxon>
        <taxon>Agaricomycotina</taxon>
        <taxon>Agaricomycetes</taxon>
        <taxon>Agaricomycetidae</taxon>
        <taxon>Agaricales</taxon>
        <taxon>Marasmiineae</taxon>
        <taxon>Physalacriaceae</taxon>
        <taxon>Armillaria</taxon>
    </lineage>
</organism>
<protein>
    <submittedName>
        <fullName evidence="3">Uncharacterized protein</fullName>
    </submittedName>
</protein>
<feature type="transmembrane region" description="Helical" evidence="2">
    <location>
        <begin position="115"/>
        <end position="134"/>
    </location>
</feature>
<name>A0A2H3BMR2_9AGAR</name>
<dbReference type="EMBL" id="KZ293452">
    <property type="protein sequence ID" value="PBK64346.1"/>
    <property type="molecule type" value="Genomic_DNA"/>
</dbReference>
<keyword evidence="2" id="KW-1133">Transmembrane helix</keyword>
<feature type="region of interest" description="Disordered" evidence="1">
    <location>
        <begin position="231"/>
        <end position="257"/>
    </location>
</feature>